<gene>
    <name evidence="7" type="ORF">HAP48_030060</name>
</gene>
<reference evidence="7" key="1">
    <citation type="submission" date="2020-06" db="EMBL/GenBank/DDBJ databases">
        <title>Whole Genome Sequence of Bradyrhizobium sp. Strain 1S1.</title>
        <authorList>
            <person name="Bromfield E.S.P."/>
            <person name="Cloutier S."/>
        </authorList>
    </citation>
    <scope>NUCLEOTIDE SEQUENCE [LARGE SCALE GENOMIC DNA]</scope>
    <source>
        <strain evidence="7">1S1</strain>
    </source>
</reference>
<keyword evidence="3" id="KW-0949">S-adenosyl-L-methionine</keyword>
<dbReference type="InterPro" id="IPR001077">
    <property type="entry name" value="COMT_C"/>
</dbReference>
<feature type="active site" description="Proton acceptor" evidence="4">
    <location>
        <position position="246"/>
    </location>
</feature>
<dbReference type="Pfam" id="PF08100">
    <property type="entry name" value="Dimerisation"/>
    <property type="match status" value="1"/>
</dbReference>
<dbReference type="Gene3D" id="3.40.50.150">
    <property type="entry name" value="Vaccinia Virus protein VP39"/>
    <property type="match status" value="1"/>
</dbReference>
<proteinExistence type="predicted"/>
<evidence type="ECO:0000256" key="1">
    <source>
        <dbReference type="ARBA" id="ARBA00022603"/>
    </source>
</evidence>
<dbReference type="AlphaFoldDB" id="A0A974A2A6"/>
<dbReference type="InterPro" id="IPR036390">
    <property type="entry name" value="WH_DNA-bd_sf"/>
</dbReference>
<protein>
    <submittedName>
        <fullName evidence="7">Methyltransferase</fullName>
    </submittedName>
</protein>
<accession>A0A974A2A6</accession>
<keyword evidence="2" id="KW-0808">Transferase</keyword>
<dbReference type="SUPFAM" id="SSF53335">
    <property type="entry name" value="S-adenosyl-L-methionine-dependent methyltransferases"/>
    <property type="match status" value="1"/>
</dbReference>
<dbReference type="SUPFAM" id="SSF46785">
    <property type="entry name" value="Winged helix' DNA-binding domain"/>
    <property type="match status" value="1"/>
</dbReference>
<dbReference type="Pfam" id="PF00891">
    <property type="entry name" value="Methyltransf_2"/>
    <property type="match status" value="1"/>
</dbReference>
<evidence type="ECO:0000256" key="3">
    <source>
        <dbReference type="ARBA" id="ARBA00022691"/>
    </source>
</evidence>
<dbReference type="CDD" id="cd02440">
    <property type="entry name" value="AdoMet_MTases"/>
    <property type="match status" value="1"/>
</dbReference>
<feature type="domain" description="O-methyltransferase C-terminal" evidence="5">
    <location>
        <begin position="111"/>
        <end position="318"/>
    </location>
</feature>
<dbReference type="GO" id="GO:0008171">
    <property type="term" value="F:O-methyltransferase activity"/>
    <property type="evidence" value="ECO:0007669"/>
    <property type="project" value="InterPro"/>
</dbReference>
<organism evidence="7">
    <name type="scientific">Bradyrhizobium septentrionale</name>
    <dbReference type="NCBI Taxonomy" id="1404411"/>
    <lineage>
        <taxon>Bacteria</taxon>
        <taxon>Pseudomonadati</taxon>
        <taxon>Pseudomonadota</taxon>
        <taxon>Alphaproteobacteria</taxon>
        <taxon>Hyphomicrobiales</taxon>
        <taxon>Nitrobacteraceae</taxon>
        <taxon>Bradyrhizobium</taxon>
    </lineage>
</organism>
<comment type="caution">
    <text evidence="7">The sequence shown here is derived from an EMBL/GenBank/DDBJ whole genome shotgun (WGS) entry which is preliminary data.</text>
</comment>
<dbReference type="InterPro" id="IPR016461">
    <property type="entry name" value="COMT-like"/>
</dbReference>
<dbReference type="PANTHER" id="PTHR11746">
    <property type="entry name" value="O-METHYLTRANSFERASE"/>
    <property type="match status" value="1"/>
</dbReference>
<evidence type="ECO:0000256" key="2">
    <source>
        <dbReference type="ARBA" id="ARBA00022679"/>
    </source>
</evidence>
<evidence type="ECO:0000259" key="6">
    <source>
        <dbReference type="Pfam" id="PF08100"/>
    </source>
</evidence>
<dbReference type="Gene3D" id="1.10.10.10">
    <property type="entry name" value="Winged helix-like DNA-binding domain superfamily/Winged helix DNA-binding domain"/>
    <property type="match status" value="1"/>
</dbReference>
<evidence type="ECO:0000256" key="4">
    <source>
        <dbReference type="PIRSR" id="PIRSR005739-1"/>
    </source>
</evidence>
<dbReference type="GO" id="GO:0032259">
    <property type="term" value="P:methylation"/>
    <property type="evidence" value="ECO:0007669"/>
    <property type="project" value="UniProtKB-KW"/>
</dbReference>
<dbReference type="PIRSF" id="PIRSF005739">
    <property type="entry name" value="O-mtase"/>
    <property type="match status" value="1"/>
</dbReference>
<dbReference type="InterPro" id="IPR012967">
    <property type="entry name" value="COMT_dimerisation"/>
</dbReference>
<feature type="domain" description="O-methyltransferase dimerisation" evidence="6">
    <location>
        <begin position="16"/>
        <end position="89"/>
    </location>
</feature>
<dbReference type="RefSeq" id="WP_166207097.1">
    <property type="nucleotide sequence ID" value="NZ_CP088285.1"/>
</dbReference>
<dbReference type="InterPro" id="IPR029063">
    <property type="entry name" value="SAM-dependent_MTases_sf"/>
</dbReference>
<name>A0A974A2A6_9BRAD</name>
<dbReference type="InterPro" id="IPR036388">
    <property type="entry name" value="WH-like_DNA-bd_sf"/>
</dbReference>
<evidence type="ECO:0000259" key="5">
    <source>
        <dbReference type="Pfam" id="PF00891"/>
    </source>
</evidence>
<dbReference type="EMBL" id="JAAOLE020000001">
    <property type="protein sequence ID" value="NVI47126.1"/>
    <property type="molecule type" value="Genomic_DNA"/>
</dbReference>
<dbReference type="GO" id="GO:0046983">
    <property type="term" value="F:protein dimerization activity"/>
    <property type="evidence" value="ECO:0007669"/>
    <property type="project" value="InterPro"/>
</dbReference>
<evidence type="ECO:0000313" key="7">
    <source>
        <dbReference type="EMBL" id="NVI47126.1"/>
    </source>
</evidence>
<keyword evidence="1 7" id="KW-0489">Methyltransferase</keyword>
<sequence>MTREHPRTDRLFEIGSAYRQAKVLLSAVELGVFSELATSPLDAGDLASRIQVHGRAARDFFDALVATGLLTRDDKGRYRNTEESDFYLDRAKPTYLGASFDQYNRREYALWGSLTQSLQTGNPAAETHGQDHFGSLYNDAARFRTFVTAMTSGSLLAAQGIAHQFPWENYQTLCDVGTAQGCLPVQVAVAHPHVRAIGFDLPILRSAFEEYAVERNVADRASFVGGDFFKDPLPQADVIVLGRVLHNWDLEAKKMLLDKAYQAIRKGGAVIVYDMLIDDDRRTSTTGLLSSLNMLLWTAGGFGYTATDCTGWMRSAGFAKTMVRDLPGGNSMIIGEK</sequence>
<dbReference type="PROSITE" id="PS51683">
    <property type="entry name" value="SAM_OMT_II"/>
    <property type="match status" value="1"/>
</dbReference>